<dbReference type="PRINTS" id="PR00038">
    <property type="entry name" value="HTHLUXR"/>
</dbReference>
<dbReference type="EMBL" id="CP117522">
    <property type="protein sequence ID" value="WNE98363.1"/>
    <property type="molecule type" value="Genomic_DNA"/>
</dbReference>
<organism evidence="2 3">
    <name type="scientific">Streptomyces luomodiensis</name>
    <dbReference type="NCBI Taxonomy" id="3026192"/>
    <lineage>
        <taxon>Bacteria</taxon>
        <taxon>Bacillati</taxon>
        <taxon>Actinomycetota</taxon>
        <taxon>Actinomycetes</taxon>
        <taxon>Kitasatosporales</taxon>
        <taxon>Streptomycetaceae</taxon>
        <taxon>Streptomyces</taxon>
    </lineage>
</organism>
<evidence type="ECO:0000313" key="2">
    <source>
        <dbReference type="EMBL" id="WNE98363.1"/>
    </source>
</evidence>
<dbReference type="InterPro" id="IPR036390">
    <property type="entry name" value="WH_DNA-bd_sf"/>
</dbReference>
<dbReference type="InterPro" id="IPR051797">
    <property type="entry name" value="TrmB-like"/>
</dbReference>
<dbReference type="CDD" id="cd06170">
    <property type="entry name" value="LuxR_C_like"/>
    <property type="match status" value="1"/>
</dbReference>
<dbReference type="PROSITE" id="PS50043">
    <property type="entry name" value="HTH_LUXR_2"/>
    <property type="match status" value="1"/>
</dbReference>
<dbReference type="Pfam" id="PF13384">
    <property type="entry name" value="HTH_23"/>
    <property type="match status" value="1"/>
</dbReference>
<accession>A0ABY9V0S2</accession>
<sequence>MLETLGLDPTTENVYRAILGQPQMSVADLHDHLGISEETLRLALDRLSALALVRPSLHDPQRFRIVDPEVPMRLLLARQEERLAQEHQRIEQTRLAVSKLMVDFAATQSRKNAPGVEQLEGIEEIRERINVLSHSVRTEVMALAPGGAQSAASIEAARPQDAELLRRGVLMRTVYLDSIRNNPLTMQYANWLREQGGQVRTAPSLPIRMTILDREIAVVPTDGENSAAGALVLNGTGALVALTAFFENIWESALPLGNEPNRRDERGLVGQEAEAIRLLGQGLTDEAIAKRLGVSPRTARRIAADLMEKMGARSRFQAGARATAMGWITGTE</sequence>
<feature type="domain" description="HTH luxR-type" evidence="1">
    <location>
        <begin position="261"/>
        <end position="326"/>
    </location>
</feature>
<dbReference type="PANTHER" id="PTHR34293:SF1">
    <property type="entry name" value="HTH-TYPE TRANSCRIPTIONAL REGULATOR TRMBL2"/>
    <property type="match status" value="1"/>
</dbReference>
<evidence type="ECO:0000313" key="3">
    <source>
        <dbReference type="Proteomes" id="UP001305606"/>
    </source>
</evidence>
<name>A0ABY9V0S2_9ACTN</name>
<dbReference type="InterPro" id="IPR036388">
    <property type="entry name" value="WH-like_DNA-bd_sf"/>
</dbReference>
<reference evidence="2 3" key="1">
    <citation type="submission" date="2023-02" db="EMBL/GenBank/DDBJ databases">
        <title>Streptomyces sp. SCA4-21 with antifungal activity against Fusarium oxysporum f. sp. cubense, Streptomyces sp. SCA2-17 with antifungal activity against Fusarium oxysporum f. sp. cubense.</title>
        <authorList>
            <person name="Qi D."/>
        </authorList>
    </citation>
    <scope>NUCLEOTIDE SEQUENCE [LARGE SCALE GENOMIC DNA]</scope>
    <source>
        <strain evidence="2 3">SCA4-21</strain>
    </source>
</reference>
<protein>
    <submittedName>
        <fullName evidence="2">Helix-turn-helix domain-containing protein</fullName>
    </submittedName>
</protein>
<dbReference type="InterPro" id="IPR016032">
    <property type="entry name" value="Sig_transdc_resp-reg_C-effctor"/>
</dbReference>
<gene>
    <name evidence="2" type="ORF">PS467_25040</name>
</gene>
<dbReference type="PANTHER" id="PTHR34293">
    <property type="entry name" value="HTH-TYPE TRANSCRIPTIONAL REGULATOR TRMBL2"/>
    <property type="match status" value="1"/>
</dbReference>
<keyword evidence="3" id="KW-1185">Reference proteome</keyword>
<dbReference type="RefSeq" id="WP_311037118.1">
    <property type="nucleotide sequence ID" value="NZ_CP117522.1"/>
</dbReference>
<dbReference type="SUPFAM" id="SSF46785">
    <property type="entry name" value="Winged helix' DNA-binding domain"/>
    <property type="match status" value="1"/>
</dbReference>
<dbReference type="SUPFAM" id="SSF46894">
    <property type="entry name" value="C-terminal effector domain of the bipartite response regulators"/>
    <property type="match status" value="1"/>
</dbReference>
<evidence type="ECO:0000259" key="1">
    <source>
        <dbReference type="PROSITE" id="PS50043"/>
    </source>
</evidence>
<dbReference type="InterPro" id="IPR000792">
    <property type="entry name" value="Tscrpt_reg_LuxR_C"/>
</dbReference>
<dbReference type="SMART" id="SM00421">
    <property type="entry name" value="HTH_LUXR"/>
    <property type="match status" value="1"/>
</dbReference>
<proteinExistence type="predicted"/>
<dbReference type="Proteomes" id="UP001305606">
    <property type="component" value="Chromosome"/>
</dbReference>
<dbReference type="Gene3D" id="1.10.10.10">
    <property type="entry name" value="Winged helix-like DNA-binding domain superfamily/Winged helix DNA-binding domain"/>
    <property type="match status" value="2"/>
</dbReference>